<keyword evidence="2" id="KW-1185">Reference proteome</keyword>
<accession>A0AAE4BTU2</accession>
<dbReference type="Proteomes" id="UP001185092">
    <property type="component" value="Unassembled WGS sequence"/>
</dbReference>
<proteinExistence type="predicted"/>
<organism evidence="1 2">
    <name type="scientific">Aureibacter tunicatorum</name>
    <dbReference type="NCBI Taxonomy" id="866807"/>
    <lineage>
        <taxon>Bacteria</taxon>
        <taxon>Pseudomonadati</taxon>
        <taxon>Bacteroidota</taxon>
        <taxon>Cytophagia</taxon>
        <taxon>Cytophagales</taxon>
        <taxon>Persicobacteraceae</taxon>
        <taxon>Aureibacter</taxon>
    </lineage>
</organism>
<reference evidence="1" key="1">
    <citation type="submission" date="2023-07" db="EMBL/GenBank/DDBJ databases">
        <title>Genomic Encyclopedia of Type Strains, Phase IV (KMG-IV): sequencing the most valuable type-strain genomes for metagenomic binning, comparative biology and taxonomic classification.</title>
        <authorList>
            <person name="Goeker M."/>
        </authorList>
    </citation>
    <scope>NUCLEOTIDE SEQUENCE</scope>
    <source>
        <strain evidence="1">DSM 26174</strain>
    </source>
</reference>
<name>A0AAE4BTU2_9BACT</name>
<gene>
    <name evidence="1" type="ORF">HNQ88_004152</name>
</gene>
<protein>
    <recommendedName>
        <fullName evidence="3">Lipocalin-like domain-containing protein</fullName>
    </recommendedName>
</protein>
<sequence length="151" mass="17375">MNLLYNTNKNTYIKNQDLVMKRRFKNFFTLLLITIIFSSCGQNIENKDKYENSPFVGTWEQIDQENKDEFILIEGHKLILILTSDGTGEYKIIQPSQSIDLAVNWNEAGENKINLVMFLNGVVAAKGNAKLDKDTLSMDYDGDKLIFKKKQ</sequence>
<evidence type="ECO:0000313" key="1">
    <source>
        <dbReference type="EMBL" id="MDR6241076.1"/>
    </source>
</evidence>
<dbReference type="AlphaFoldDB" id="A0AAE4BTU2"/>
<comment type="caution">
    <text evidence="1">The sequence shown here is derived from an EMBL/GenBank/DDBJ whole genome shotgun (WGS) entry which is preliminary data.</text>
</comment>
<evidence type="ECO:0000313" key="2">
    <source>
        <dbReference type="Proteomes" id="UP001185092"/>
    </source>
</evidence>
<evidence type="ECO:0008006" key="3">
    <source>
        <dbReference type="Google" id="ProtNLM"/>
    </source>
</evidence>
<dbReference type="EMBL" id="JAVDQD010000006">
    <property type="protein sequence ID" value="MDR6241076.1"/>
    <property type="molecule type" value="Genomic_DNA"/>
</dbReference>